<name>A0A412Z2L4_9FIRM</name>
<dbReference type="Pfam" id="PF00497">
    <property type="entry name" value="SBP_bac_3"/>
    <property type="match status" value="1"/>
</dbReference>
<dbReference type="Gene3D" id="3.40.190.10">
    <property type="entry name" value="Periplasmic binding protein-like II"/>
    <property type="match status" value="2"/>
</dbReference>
<keyword evidence="1" id="KW-0732">Signal</keyword>
<evidence type="ECO:0000313" key="3">
    <source>
        <dbReference type="EMBL" id="RGV74187.1"/>
    </source>
</evidence>
<comment type="caution">
    <text evidence="3">The sequence shown here is derived from an EMBL/GenBank/DDBJ whole genome shotgun (WGS) entry which is preliminary data.</text>
</comment>
<dbReference type="EMBL" id="QRZM01000008">
    <property type="protein sequence ID" value="RGV74187.1"/>
    <property type="molecule type" value="Genomic_DNA"/>
</dbReference>
<dbReference type="Proteomes" id="UP000284543">
    <property type="component" value="Unassembled WGS sequence"/>
</dbReference>
<dbReference type="PANTHER" id="PTHR35936">
    <property type="entry name" value="MEMBRANE-BOUND LYTIC MUREIN TRANSGLYCOSYLASE F"/>
    <property type="match status" value="1"/>
</dbReference>
<dbReference type="PANTHER" id="PTHR35936:SF19">
    <property type="entry name" value="AMINO-ACID-BINDING PROTEIN YXEM-RELATED"/>
    <property type="match status" value="1"/>
</dbReference>
<proteinExistence type="predicted"/>
<gene>
    <name evidence="3" type="ORF">DWW02_19575</name>
</gene>
<dbReference type="SUPFAM" id="SSF53850">
    <property type="entry name" value="Periplasmic binding protein-like II"/>
    <property type="match status" value="1"/>
</dbReference>
<evidence type="ECO:0000256" key="1">
    <source>
        <dbReference type="ARBA" id="ARBA00022729"/>
    </source>
</evidence>
<organism evidence="3 4">
    <name type="scientific">Enterocloster bolteae</name>
    <dbReference type="NCBI Taxonomy" id="208479"/>
    <lineage>
        <taxon>Bacteria</taxon>
        <taxon>Bacillati</taxon>
        <taxon>Bacillota</taxon>
        <taxon>Clostridia</taxon>
        <taxon>Lachnospirales</taxon>
        <taxon>Lachnospiraceae</taxon>
        <taxon>Enterocloster</taxon>
    </lineage>
</organism>
<dbReference type="InterPro" id="IPR001638">
    <property type="entry name" value="Solute-binding_3/MltF_N"/>
</dbReference>
<feature type="domain" description="Solute-binding protein family 3/N-terminal" evidence="2">
    <location>
        <begin position="4"/>
        <end position="92"/>
    </location>
</feature>
<dbReference type="RefSeq" id="WP_118019185.1">
    <property type="nucleotide sequence ID" value="NZ_CAUHGS010000008.1"/>
</dbReference>
<accession>A0A412Z2L4</accession>
<protein>
    <recommendedName>
        <fullName evidence="2">Solute-binding protein family 3/N-terminal domain-containing protein</fullName>
    </recommendedName>
</protein>
<evidence type="ECO:0000259" key="2">
    <source>
        <dbReference type="Pfam" id="PF00497"/>
    </source>
</evidence>
<evidence type="ECO:0000313" key="4">
    <source>
        <dbReference type="Proteomes" id="UP000284543"/>
    </source>
</evidence>
<dbReference type="AlphaFoldDB" id="A0A412Z2L4"/>
<sequence>MTKIKVCADPFPPYQYVDKDGSIKGKDYELVVSRLRAAGYDPEVCIAEWDRIYREFQAGEQDVLFQAQDSPERLEKFYFSKRLRYAVTEIVTINADLLALKEYAGLAGYKVGVIAGFANGLEIDGLPDSCKVEYPGTAQVLQGIYDKEVDCGVCDQGVKEYLTAGLPVLYPIPALTYKRPLYVMFNQEKQRDDFDEAGQGQEEGYDF</sequence>
<reference evidence="3 4" key="1">
    <citation type="submission" date="2018-08" db="EMBL/GenBank/DDBJ databases">
        <title>A genome reference for cultivated species of the human gut microbiota.</title>
        <authorList>
            <person name="Zou Y."/>
            <person name="Xue W."/>
            <person name="Luo G."/>
        </authorList>
    </citation>
    <scope>NUCLEOTIDE SEQUENCE [LARGE SCALE GENOMIC DNA]</scope>
    <source>
        <strain evidence="3 4">AF14-18</strain>
    </source>
</reference>